<accession>A0A9J5XH67</accession>
<dbReference type="EMBL" id="JACXVP010000009">
    <property type="protein sequence ID" value="KAG5587034.1"/>
    <property type="molecule type" value="Genomic_DNA"/>
</dbReference>
<sequence>MKKKEDKQLQKLIEKYGAEYWSLICQLIPNRFGKSCRLRWCDQPSPQIDDQPFTPEEDDTITKAYAKFRRVQIQLFHYPPVAPPGRILPLLVTSVVSLSAHYLIRWNFASFTNFTSNVRSINIFESLFT</sequence>
<comment type="subcellular location">
    <subcellularLocation>
        <location evidence="1">Nucleus</location>
    </subcellularLocation>
</comment>
<feature type="domain" description="HTH myb-type" evidence="4">
    <location>
        <begin position="1"/>
        <end position="48"/>
    </location>
</feature>
<dbReference type="InterPro" id="IPR050560">
    <property type="entry name" value="MYB_TF"/>
</dbReference>
<evidence type="ECO:0000256" key="1">
    <source>
        <dbReference type="ARBA" id="ARBA00004123"/>
    </source>
</evidence>
<evidence type="ECO:0000256" key="2">
    <source>
        <dbReference type="ARBA" id="ARBA00023242"/>
    </source>
</evidence>
<evidence type="ECO:0000259" key="3">
    <source>
        <dbReference type="PROSITE" id="PS50090"/>
    </source>
</evidence>
<dbReference type="OrthoDB" id="2143914at2759"/>
<dbReference type="PROSITE" id="PS50090">
    <property type="entry name" value="MYB_LIKE"/>
    <property type="match status" value="1"/>
</dbReference>
<dbReference type="PANTHER" id="PTHR45614:SF124">
    <property type="entry name" value="OS03G0424300 PROTEIN"/>
    <property type="match status" value="1"/>
</dbReference>
<keyword evidence="2" id="KW-0539">Nucleus</keyword>
<name>A0A9J5XH67_SOLCO</name>
<dbReference type="GO" id="GO:0000978">
    <property type="term" value="F:RNA polymerase II cis-regulatory region sequence-specific DNA binding"/>
    <property type="evidence" value="ECO:0007669"/>
    <property type="project" value="TreeGrafter"/>
</dbReference>
<comment type="caution">
    <text evidence="5">The sequence shown here is derived from an EMBL/GenBank/DDBJ whole genome shotgun (WGS) entry which is preliminary data.</text>
</comment>
<gene>
    <name evidence="5" type="ORF">H5410_047468</name>
</gene>
<proteinExistence type="predicted"/>
<feature type="domain" description="Myb-like" evidence="3">
    <location>
        <begin position="1"/>
        <end position="40"/>
    </location>
</feature>
<dbReference type="InterPro" id="IPR001005">
    <property type="entry name" value="SANT/Myb"/>
</dbReference>
<dbReference type="Pfam" id="PF00249">
    <property type="entry name" value="Myb_DNA-binding"/>
    <property type="match status" value="1"/>
</dbReference>
<protein>
    <recommendedName>
        <fullName evidence="7">HTH myb-type domain-containing protein</fullName>
    </recommendedName>
</protein>
<dbReference type="GO" id="GO:0000981">
    <property type="term" value="F:DNA-binding transcription factor activity, RNA polymerase II-specific"/>
    <property type="evidence" value="ECO:0007669"/>
    <property type="project" value="TreeGrafter"/>
</dbReference>
<keyword evidence="6" id="KW-1185">Reference proteome</keyword>
<dbReference type="InterPro" id="IPR009057">
    <property type="entry name" value="Homeodomain-like_sf"/>
</dbReference>
<dbReference type="PROSITE" id="PS51294">
    <property type="entry name" value="HTH_MYB"/>
    <property type="match status" value="1"/>
</dbReference>
<evidence type="ECO:0000259" key="4">
    <source>
        <dbReference type="PROSITE" id="PS51294"/>
    </source>
</evidence>
<evidence type="ECO:0000313" key="5">
    <source>
        <dbReference type="EMBL" id="KAG5587034.1"/>
    </source>
</evidence>
<dbReference type="InterPro" id="IPR017930">
    <property type="entry name" value="Myb_dom"/>
</dbReference>
<dbReference type="Proteomes" id="UP000824120">
    <property type="component" value="Chromosome 9"/>
</dbReference>
<dbReference type="SUPFAM" id="SSF46689">
    <property type="entry name" value="Homeodomain-like"/>
    <property type="match status" value="1"/>
</dbReference>
<dbReference type="Gene3D" id="1.10.10.60">
    <property type="entry name" value="Homeodomain-like"/>
    <property type="match status" value="1"/>
</dbReference>
<dbReference type="GO" id="GO:0010597">
    <property type="term" value="P:green leaf volatile biosynthetic process"/>
    <property type="evidence" value="ECO:0007669"/>
    <property type="project" value="UniProtKB-ARBA"/>
</dbReference>
<evidence type="ECO:0008006" key="7">
    <source>
        <dbReference type="Google" id="ProtNLM"/>
    </source>
</evidence>
<dbReference type="GO" id="GO:0005634">
    <property type="term" value="C:nucleus"/>
    <property type="evidence" value="ECO:0007669"/>
    <property type="project" value="UniProtKB-SubCell"/>
</dbReference>
<reference evidence="5 6" key="1">
    <citation type="submission" date="2020-09" db="EMBL/GenBank/DDBJ databases">
        <title>De no assembly of potato wild relative species, Solanum commersonii.</title>
        <authorList>
            <person name="Cho K."/>
        </authorList>
    </citation>
    <scope>NUCLEOTIDE SEQUENCE [LARGE SCALE GENOMIC DNA]</scope>
    <source>
        <strain evidence="5">LZ3.2</strain>
        <tissue evidence="5">Leaf</tissue>
    </source>
</reference>
<organism evidence="5 6">
    <name type="scientific">Solanum commersonii</name>
    <name type="common">Commerson's wild potato</name>
    <name type="synonym">Commerson's nightshade</name>
    <dbReference type="NCBI Taxonomy" id="4109"/>
    <lineage>
        <taxon>Eukaryota</taxon>
        <taxon>Viridiplantae</taxon>
        <taxon>Streptophyta</taxon>
        <taxon>Embryophyta</taxon>
        <taxon>Tracheophyta</taxon>
        <taxon>Spermatophyta</taxon>
        <taxon>Magnoliopsida</taxon>
        <taxon>eudicotyledons</taxon>
        <taxon>Gunneridae</taxon>
        <taxon>Pentapetalae</taxon>
        <taxon>asterids</taxon>
        <taxon>lamiids</taxon>
        <taxon>Solanales</taxon>
        <taxon>Solanaceae</taxon>
        <taxon>Solanoideae</taxon>
        <taxon>Solaneae</taxon>
        <taxon>Solanum</taxon>
    </lineage>
</organism>
<dbReference type="PANTHER" id="PTHR45614">
    <property type="entry name" value="MYB PROTEIN-RELATED"/>
    <property type="match status" value="1"/>
</dbReference>
<evidence type="ECO:0000313" key="6">
    <source>
        <dbReference type="Proteomes" id="UP000824120"/>
    </source>
</evidence>
<dbReference type="CDD" id="cd00167">
    <property type="entry name" value="SANT"/>
    <property type="match status" value="1"/>
</dbReference>
<dbReference type="AlphaFoldDB" id="A0A9J5XH67"/>